<evidence type="ECO:0000313" key="2">
    <source>
        <dbReference type="Proteomes" id="UP000446866"/>
    </source>
</evidence>
<name>A0A845QLC9_9FIRM</name>
<keyword evidence="2" id="KW-1185">Reference proteome</keyword>
<reference evidence="1 2" key="1">
    <citation type="submission" date="2018-08" db="EMBL/GenBank/DDBJ databases">
        <title>Murine metabolic-syndrome-specific gut microbial biobank.</title>
        <authorList>
            <person name="Liu C."/>
        </authorList>
    </citation>
    <scope>NUCLEOTIDE SEQUENCE [LARGE SCALE GENOMIC DNA]</scope>
    <source>
        <strain evidence="1 2">28</strain>
    </source>
</reference>
<gene>
    <name evidence="1" type="ORF">D0435_09425</name>
</gene>
<dbReference type="EMBL" id="QXWK01000016">
    <property type="protein sequence ID" value="NBH61871.1"/>
    <property type="molecule type" value="Genomic_DNA"/>
</dbReference>
<organism evidence="1 2">
    <name type="scientific">Anaerotruncus colihominis</name>
    <dbReference type="NCBI Taxonomy" id="169435"/>
    <lineage>
        <taxon>Bacteria</taxon>
        <taxon>Bacillati</taxon>
        <taxon>Bacillota</taxon>
        <taxon>Clostridia</taxon>
        <taxon>Eubacteriales</taxon>
        <taxon>Oscillospiraceae</taxon>
        <taxon>Anaerotruncus</taxon>
    </lineage>
</organism>
<evidence type="ECO:0000313" key="1">
    <source>
        <dbReference type="EMBL" id="NBH61871.1"/>
    </source>
</evidence>
<comment type="caution">
    <text evidence="1">The sequence shown here is derived from an EMBL/GenBank/DDBJ whole genome shotgun (WGS) entry which is preliminary data.</text>
</comment>
<sequence>MQLNKAISKRLLGLLAERNIMQYQLFTKSVVHKSTTMEMWLTMLTHYAIFAHRYSMMKILNPSLKSICQIYNVILFS</sequence>
<protein>
    <submittedName>
        <fullName evidence="1">Uncharacterized protein</fullName>
    </submittedName>
</protein>
<dbReference type="Proteomes" id="UP000446866">
    <property type="component" value="Unassembled WGS sequence"/>
</dbReference>
<proteinExistence type="predicted"/>
<accession>A0A845QLC9</accession>
<dbReference type="AlphaFoldDB" id="A0A845QLC9"/>